<dbReference type="EMBL" id="CP036164">
    <property type="protein sequence ID" value="QBF47972.1"/>
    <property type="molecule type" value="Genomic_DNA"/>
</dbReference>
<dbReference type="InterPro" id="IPR027417">
    <property type="entry name" value="P-loop_NTPase"/>
</dbReference>
<dbReference type="NCBIfam" id="TIGR00368">
    <property type="entry name" value="YifB family Mg chelatase-like AAA ATPase"/>
    <property type="match status" value="1"/>
</dbReference>
<dbReference type="InterPro" id="IPR045006">
    <property type="entry name" value="CHLI-like"/>
</dbReference>
<dbReference type="SMART" id="SM00382">
    <property type="entry name" value="AAA"/>
    <property type="match status" value="1"/>
</dbReference>
<keyword evidence="3" id="KW-0547">Nucleotide-binding</keyword>
<evidence type="ECO:0000313" key="3">
    <source>
        <dbReference type="EMBL" id="QBF47972.1"/>
    </source>
</evidence>
<dbReference type="InterPro" id="IPR014721">
    <property type="entry name" value="Ribsml_uS5_D2-typ_fold_subgr"/>
</dbReference>
<dbReference type="GO" id="GO:0005524">
    <property type="term" value="F:ATP binding"/>
    <property type="evidence" value="ECO:0007669"/>
    <property type="project" value="UniProtKB-KW"/>
</dbReference>
<dbReference type="STRING" id="1216970.GCA_001570985_01688"/>
<dbReference type="Pfam" id="PF01078">
    <property type="entry name" value="Mg_chelatase"/>
    <property type="match status" value="1"/>
</dbReference>
<dbReference type="PANTHER" id="PTHR32039:SF7">
    <property type="entry name" value="COMPETENCE PROTEIN COMM"/>
    <property type="match status" value="1"/>
</dbReference>
<name>A0A4P6MXV1_9MICO</name>
<evidence type="ECO:0000256" key="1">
    <source>
        <dbReference type="ARBA" id="ARBA00006354"/>
    </source>
</evidence>
<organism evidence="3 4">
    <name type="scientific">Janibacter limosus</name>
    <dbReference type="NCBI Taxonomy" id="53458"/>
    <lineage>
        <taxon>Bacteria</taxon>
        <taxon>Bacillati</taxon>
        <taxon>Actinomycetota</taxon>
        <taxon>Actinomycetes</taxon>
        <taxon>Micrococcales</taxon>
        <taxon>Intrasporangiaceae</taxon>
        <taxon>Janibacter</taxon>
    </lineage>
</organism>
<dbReference type="InterPro" id="IPR020568">
    <property type="entry name" value="Ribosomal_Su5_D2-typ_SF"/>
</dbReference>
<feature type="domain" description="AAA+ ATPase" evidence="2">
    <location>
        <begin position="219"/>
        <end position="402"/>
    </location>
</feature>
<dbReference type="AlphaFoldDB" id="A0A4P6MXV1"/>
<reference evidence="3 4" key="1">
    <citation type="submission" date="2019-02" db="EMBL/GenBank/DDBJ databases">
        <title>Genomic data mining of an Antarctic deep-sea actinobacterium, Janibacterlimosus P3-3-X1.</title>
        <authorList>
            <person name="Liao L."/>
            <person name="Chen B."/>
        </authorList>
    </citation>
    <scope>NUCLEOTIDE SEQUENCE [LARGE SCALE GENOMIC DNA]</scope>
    <source>
        <strain evidence="3 4">P3-3-X1</strain>
    </source>
</reference>
<dbReference type="Pfam" id="PF13541">
    <property type="entry name" value="ChlI"/>
    <property type="match status" value="1"/>
</dbReference>
<sequence>MGVGVTRGVALRGIAGHLVDIECHVGQGLPAFEISGLPDTALRQAPQRVRAATISAGFSLNSRQLTFNLSPAAIPKHGTGFDLGIAVAALAACGELPADAVRPVVHLAELGLDGRLRHVAGVLPAVLAAQRAGCEQVLVAPDDVAEAQLVEGLRVCTARTLEEVVRGYGQTARGGSFPPAAVAAPAAAAGRESGARRVDLADVSGQHEARAALMLAAAGGHHVLLNGPPGSGKTMLAERLVTILPPLTREQALQTLAVRSLIGAVPTSGIDRQPPFVAPHHSASVAALVGGGTGVVLPGAVSQAHHGVLFLDEAAEFGGAVLQALRQPLESGQVVIARAREQVVYPARVQLVLAANPCPCGEGHGKGLLCRCRPTERRAYAARLSGPLLDRVDIQVQVPKVSLAELHEAPSDSSAAVAQRVLVARAAQSRRWAAHGWQLNSQVPGPVLRRAPWRLPSATTATLDRALDLGQVTLRGYDRVLRLAWTSADLNGRPTPSPTDVGLALMYRTQGAVAA</sequence>
<dbReference type="SUPFAM" id="SSF52540">
    <property type="entry name" value="P-loop containing nucleoside triphosphate hydrolases"/>
    <property type="match status" value="1"/>
</dbReference>
<comment type="similarity">
    <text evidence="1">Belongs to the Mg-chelatase subunits D/I family. ComM subfamily.</text>
</comment>
<dbReference type="InterPro" id="IPR000523">
    <property type="entry name" value="Mg_chelatse_chII-like_cat_dom"/>
</dbReference>
<keyword evidence="3" id="KW-0067">ATP-binding</keyword>
<keyword evidence="4" id="KW-1185">Reference proteome</keyword>
<dbReference type="InterPro" id="IPR025158">
    <property type="entry name" value="Mg_chelat-rel_C"/>
</dbReference>
<evidence type="ECO:0000313" key="4">
    <source>
        <dbReference type="Proteomes" id="UP000290408"/>
    </source>
</evidence>
<dbReference type="Gene3D" id="3.30.230.10">
    <property type="match status" value="1"/>
</dbReference>
<dbReference type="SUPFAM" id="SSF54211">
    <property type="entry name" value="Ribosomal protein S5 domain 2-like"/>
    <property type="match status" value="1"/>
</dbReference>
<dbReference type="CDD" id="cd00009">
    <property type="entry name" value="AAA"/>
    <property type="match status" value="1"/>
</dbReference>
<dbReference type="Gene3D" id="3.40.50.300">
    <property type="entry name" value="P-loop containing nucleotide triphosphate hydrolases"/>
    <property type="match status" value="1"/>
</dbReference>
<dbReference type="Proteomes" id="UP000290408">
    <property type="component" value="Chromosome"/>
</dbReference>
<dbReference type="Pfam" id="PF13335">
    <property type="entry name" value="Mg_chelatase_C"/>
    <property type="match status" value="1"/>
</dbReference>
<gene>
    <name evidence="3" type="ORF">EXU32_09770</name>
</gene>
<dbReference type="OrthoDB" id="9813147at2"/>
<dbReference type="RefSeq" id="WP_130631142.1">
    <property type="nucleotide sequence ID" value="NZ_CP036164.1"/>
</dbReference>
<dbReference type="PANTHER" id="PTHR32039">
    <property type="entry name" value="MAGNESIUM-CHELATASE SUBUNIT CHLI"/>
    <property type="match status" value="1"/>
</dbReference>
<proteinExistence type="inferred from homology"/>
<dbReference type="InterPro" id="IPR004482">
    <property type="entry name" value="Mg_chelat-rel"/>
</dbReference>
<evidence type="ECO:0000259" key="2">
    <source>
        <dbReference type="SMART" id="SM00382"/>
    </source>
</evidence>
<accession>A0A4P6MXV1</accession>
<dbReference type="KEGG" id="jli:EXU32_09770"/>
<protein>
    <submittedName>
        <fullName evidence="3">ATP-binding protein</fullName>
    </submittedName>
</protein>
<dbReference type="InterPro" id="IPR003593">
    <property type="entry name" value="AAA+_ATPase"/>
</dbReference>